<dbReference type="Gene3D" id="1.25.40.800">
    <property type="match status" value="1"/>
</dbReference>
<dbReference type="Pfam" id="PF04054">
    <property type="entry name" value="Not1"/>
    <property type="match status" value="1"/>
</dbReference>
<name>A0A7E4VS10_PANRE</name>
<reference evidence="3" key="2">
    <citation type="submission" date="2020-10" db="UniProtKB">
        <authorList>
            <consortium name="WormBaseParasite"/>
        </authorList>
    </citation>
    <scope>IDENTIFICATION</scope>
</reference>
<accession>A0A7E4VS10</accession>
<dbReference type="InterPro" id="IPR007196">
    <property type="entry name" value="CCR4-Not_Not1_C"/>
</dbReference>
<organism evidence="2 3">
    <name type="scientific">Panagrellus redivivus</name>
    <name type="common">Microworm</name>
    <dbReference type="NCBI Taxonomy" id="6233"/>
    <lineage>
        <taxon>Eukaryota</taxon>
        <taxon>Metazoa</taxon>
        <taxon>Ecdysozoa</taxon>
        <taxon>Nematoda</taxon>
        <taxon>Chromadorea</taxon>
        <taxon>Rhabditida</taxon>
        <taxon>Tylenchina</taxon>
        <taxon>Panagrolaimomorpha</taxon>
        <taxon>Panagrolaimoidea</taxon>
        <taxon>Panagrolaimidae</taxon>
        <taxon>Panagrellus</taxon>
    </lineage>
</organism>
<sequence>MVDGAAEFEATRMTVGLSAAASLSDVFVDQDDDTRRVPTSTMSIMSQIVGHIVDIDEDFDFETGVPEIRELLGRLNDEQLKHLTLVLCMQHRLDIDPKDDPRLKFYRLLKYRPFYLAARSSACARFVGSLNTVYTAGHGDTTPLHRCAFWLGLIAFHMNTPLLSEELDWRKLLNESVTHGNLNDMIAVVLTFLSASVGRTEEVVFTTSSAWVRVIYEKLYEFAIDETSDITITTRKNVIEAVHKLEDWDPTATALEAAPKKFSAKFFRYNGPSNNMKIALTRLEQTCRDLYPQLADPEFPDGVTHMTIQRIKAKTMAMVREAVVKRSVQVLTTTLKGQASYIRRTITDDVSFAELEHTAQELYNIAVATLGDSFFSQEYMANMISDLTAVLEASGVGQKVQPANIQMVLLKFFDDCKETVGQGGHQMCCEIIQMEIFWYLQNILCQGQCVDYKYPFIQFPPHHEAVNEFPAPDYASLPEVLKTEAESAAASIWSLQLFTMFDGEAKYPPNGAIILPDQNFQELLKKFDWDMRVLITTLPEGGANEPMYKAMLRLILRIKSYIYALNVTAWQAAIGQGCAEFVENYSNISEEAADHICTIGLQQCYRRAVHYLIAIYGRKFSSSEIGATLASNIFVVIQKASISVPALKDLLQHHCVSASAFDESFHRLIASTVVLGPKMDEFMQRYREFGLSMLLPKTGETLIKHELVANLQRFPLTVFSTFRQASTDVLFGWMHLAAGYEVRGSHPGLLVTQLLFENNSFTFTDGAFFLTQLVFDQALSVYPVIHPFDPYYDTENVTRLWIADGWALLVVYLVDMHSGCVASRARFFKRLLSVLIDAMFKQPDNIQFFRLYVRAIITVTRGLSNKNENREDRVAFLHILLNVLFEVQPTIMPTFSCHWLCIMGDSFMMETMWSAREDVALRFLKCFMSGFNLIQDVYEGGLDDKCVVHFIDGMRKTLIVLCTANPKIFADYYYLFVPHLPVYFQYVRHVFLLASDAEKFNFGFKIMTVRNFVKLPESQQHPTCHNQPMPGLPSKFRDLLKMIPACTRFDDIASLIVGFFRTQPTPYGMYNFPRIYSFVIACASAAVEHVVERDGGLTVDGVLHSAYSNLFVALLEQLCDRGAVFLAHAMVDQLRFPNSHTTFFACLIPLLFTSSPKFREIITGVLFRHMSIIGPTRIGLLVCSAEMANSCGLLSTECMSEPLLAEFAARLREFAAQARINSAAAEAEEAAAANNDPEMQAEA</sequence>
<dbReference type="Proteomes" id="UP000492821">
    <property type="component" value="Unassembled WGS sequence"/>
</dbReference>
<dbReference type="Gene3D" id="1.25.40.180">
    <property type="match status" value="1"/>
</dbReference>
<dbReference type="InterPro" id="IPR040398">
    <property type="entry name" value="Not1"/>
</dbReference>
<evidence type="ECO:0000313" key="3">
    <source>
        <dbReference type="WBParaSite" id="Pan_g23466.t1"/>
    </source>
</evidence>
<protein>
    <submittedName>
        <fullName evidence="3">Not1 domain-containing protein</fullName>
    </submittedName>
</protein>
<dbReference type="GO" id="GO:0017148">
    <property type="term" value="P:negative regulation of translation"/>
    <property type="evidence" value="ECO:0007669"/>
    <property type="project" value="InterPro"/>
</dbReference>
<evidence type="ECO:0000313" key="2">
    <source>
        <dbReference type="Proteomes" id="UP000492821"/>
    </source>
</evidence>
<evidence type="ECO:0000259" key="1">
    <source>
        <dbReference type="Pfam" id="PF04054"/>
    </source>
</evidence>
<dbReference type="GO" id="GO:0030015">
    <property type="term" value="C:CCR4-NOT core complex"/>
    <property type="evidence" value="ECO:0007669"/>
    <property type="project" value="InterPro"/>
</dbReference>
<feature type="domain" description="CCR4-Not complex component Not1 C-terminal" evidence="1">
    <location>
        <begin position="867"/>
        <end position="1189"/>
    </location>
</feature>
<dbReference type="PANTHER" id="PTHR13162:SF8">
    <property type="entry name" value="CCR4-NOT TRANSCRIPTION COMPLEX SUBUNIT 1"/>
    <property type="match status" value="1"/>
</dbReference>
<dbReference type="PANTHER" id="PTHR13162">
    <property type="entry name" value="CCR4-NOT TRANSCRIPTION COMPLEX"/>
    <property type="match status" value="1"/>
</dbReference>
<dbReference type="GO" id="GO:0000288">
    <property type="term" value="P:nuclear-transcribed mRNA catabolic process, deadenylation-dependent decay"/>
    <property type="evidence" value="ECO:0007669"/>
    <property type="project" value="TreeGrafter"/>
</dbReference>
<keyword evidence="2" id="KW-1185">Reference proteome</keyword>
<dbReference type="GO" id="GO:0000932">
    <property type="term" value="C:P-body"/>
    <property type="evidence" value="ECO:0007669"/>
    <property type="project" value="TreeGrafter"/>
</dbReference>
<reference evidence="2" key="1">
    <citation type="journal article" date="2013" name="Genetics">
        <title>The draft genome and transcriptome of Panagrellus redivivus are shaped by the harsh demands of a free-living lifestyle.</title>
        <authorList>
            <person name="Srinivasan J."/>
            <person name="Dillman A.R."/>
            <person name="Macchietto M.G."/>
            <person name="Heikkinen L."/>
            <person name="Lakso M."/>
            <person name="Fracchia K.M."/>
            <person name="Antoshechkin I."/>
            <person name="Mortazavi A."/>
            <person name="Wong G."/>
            <person name="Sternberg P.W."/>
        </authorList>
    </citation>
    <scope>NUCLEOTIDE SEQUENCE [LARGE SCALE GENOMIC DNA]</scope>
    <source>
        <strain evidence="2">MT8872</strain>
    </source>
</reference>
<dbReference type="AlphaFoldDB" id="A0A7E4VS10"/>
<proteinExistence type="predicted"/>
<dbReference type="Gene3D" id="1.25.40.790">
    <property type="match status" value="1"/>
</dbReference>
<dbReference type="WBParaSite" id="Pan_g23466.t1">
    <property type="protein sequence ID" value="Pan_g23466.t1"/>
    <property type="gene ID" value="Pan_g23466"/>
</dbReference>
<dbReference type="GO" id="GO:0060090">
    <property type="term" value="F:molecular adaptor activity"/>
    <property type="evidence" value="ECO:0007669"/>
    <property type="project" value="TreeGrafter"/>
</dbReference>